<dbReference type="GO" id="GO:0005634">
    <property type="term" value="C:nucleus"/>
    <property type="evidence" value="ECO:0007669"/>
    <property type="project" value="UniProtKB-SubCell"/>
</dbReference>
<evidence type="ECO:0000256" key="3">
    <source>
        <dbReference type="ARBA" id="ARBA00007118"/>
    </source>
</evidence>
<accession>A0A167Z172</accession>
<proteinExistence type="inferred from homology"/>
<evidence type="ECO:0000256" key="4">
    <source>
        <dbReference type="ARBA" id="ARBA00022490"/>
    </source>
</evidence>
<dbReference type="EMBL" id="AZHD01000002">
    <property type="protein sequence ID" value="OAA66951.1"/>
    <property type="molecule type" value="Genomic_DNA"/>
</dbReference>
<keyword evidence="9" id="KW-1185">Reference proteome</keyword>
<dbReference type="OrthoDB" id="2138173at2759"/>
<dbReference type="SUPFAM" id="SSF55469">
    <property type="entry name" value="FMN-dependent nitroreductase-like"/>
    <property type="match status" value="1"/>
</dbReference>
<comment type="caution">
    <text evidence="8">The sequence shown here is derived from an EMBL/GenBank/DDBJ whole genome shotgun (WGS) entry which is preliminary data.</text>
</comment>
<gene>
    <name evidence="8" type="ORF">SPI_01527</name>
</gene>
<dbReference type="STRING" id="1081102.A0A167Z172"/>
<sequence length="212" mass="23234">MAAPTKVTTDQWLAAAKHRRTVYGLKDTSPVPDSRIEEIVQQVLSFSPSSYNTQPDRITIVLGAKHKELWQVIIDAAKPILLAAGPGVWEAMGPRLEGHKSAYGSVLFWVSEKAIKEAGETHASAAQMFPQFSEHSSGMAQILVWTALEVEGFGANLQHMGVIPPVQTALQKFLGLPEDYLLKANLNFGEEAQPHPEKPAKLPFSETLKIVK</sequence>
<dbReference type="PANTHER" id="PTHR43035:SF4">
    <property type="entry name" value="NITROREDUCTASE FAMILY PROTEIN (AFU_ORTHOLOGUE AFUA_3G03530)"/>
    <property type="match status" value="1"/>
</dbReference>
<keyword evidence="6" id="KW-0539">Nucleus</keyword>
<comment type="subcellular location">
    <subcellularLocation>
        <location evidence="2">Cytoplasm</location>
    </subcellularLocation>
    <subcellularLocation>
        <location evidence="1">Nucleus</location>
    </subcellularLocation>
</comment>
<dbReference type="Gene3D" id="3.40.109.10">
    <property type="entry name" value="NADH Oxidase"/>
    <property type="match status" value="1"/>
</dbReference>
<name>A0A167Z172_9HYPO</name>
<organism evidence="8 9">
    <name type="scientific">Niveomyces insectorum RCEF 264</name>
    <dbReference type="NCBI Taxonomy" id="1081102"/>
    <lineage>
        <taxon>Eukaryota</taxon>
        <taxon>Fungi</taxon>
        <taxon>Dikarya</taxon>
        <taxon>Ascomycota</taxon>
        <taxon>Pezizomycotina</taxon>
        <taxon>Sordariomycetes</taxon>
        <taxon>Hypocreomycetidae</taxon>
        <taxon>Hypocreales</taxon>
        <taxon>Cordycipitaceae</taxon>
        <taxon>Niveomyces</taxon>
    </lineage>
</organism>
<dbReference type="GO" id="GO:0005737">
    <property type="term" value="C:cytoplasm"/>
    <property type="evidence" value="ECO:0007669"/>
    <property type="project" value="UniProtKB-SubCell"/>
</dbReference>
<dbReference type="AlphaFoldDB" id="A0A167Z172"/>
<dbReference type="InterPro" id="IPR000415">
    <property type="entry name" value="Nitroreductase-like"/>
</dbReference>
<keyword evidence="4" id="KW-0963">Cytoplasm</keyword>
<feature type="domain" description="Nitroreductase" evidence="7">
    <location>
        <begin position="17"/>
        <end position="180"/>
    </location>
</feature>
<dbReference type="CDD" id="cd02140">
    <property type="entry name" value="Frm2-like"/>
    <property type="match status" value="1"/>
</dbReference>
<evidence type="ECO:0000256" key="6">
    <source>
        <dbReference type="ARBA" id="ARBA00023242"/>
    </source>
</evidence>
<reference evidence="8 9" key="1">
    <citation type="journal article" date="2016" name="Genome Biol. Evol.">
        <title>Divergent and convergent evolution of fungal pathogenicity.</title>
        <authorList>
            <person name="Shang Y."/>
            <person name="Xiao G."/>
            <person name="Zheng P."/>
            <person name="Cen K."/>
            <person name="Zhan S."/>
            <person name="Wang C."/>
        </authorList>
    </citation>
    <scope>NUCLEOTIDE SEQUENCE [LARGE SCALE GENOMIC DNA]</scope>
    <source>
        <strain evidence="8 9">RCEF 264</strain>
    </source>
</reference>
<dbReference type="Pfam" id="PF00881">
    <property type="entry name" value="Nitroreductase"/>
    <property type="match status" value="1"/>
</dbReference>
<dbReference type="FunFam" id="3.40.109.10:FF:000001">
    <property type="entry name" value="Nitroreductase family"/>
    <property type="match status" value="1"/>
</dbReference>
<dbReference type="Proteomes" id="UP000076874">
    <property type="component" value="Unassembled WGS sequence"/>
</dbReference>
<dbReference type="InterPro" id="IPR029479">
    <property type="entry name" value="Nitroreductase"/>
</dbReference>
<evidence type="ECO:0000259" key="7">
    <source>
        <dbReference type="Pfam" id="PF00881"/>
    </source>
</evidence>
<evidence type="ECO:0000313" key="8">
    <source>
        <dbReference type="EMBL" id="OAA66951.1"/>
    </source>
</evidence>
<comment type="similarity">
    <text evidence="3">Belongs to the nitroreductase family.</text>
</comment>
<dbReference type="InterPro" id="IPR033877">
    <property type="entry name" value="Frm2/Hbn1"/>
</dbReference>
<evidence type="ECO:0000256" key="2">
    <source>
        <dbReference type="ARBA" id="ARBA00004496"/>
    </source>
</evidence>
<protein>
    <submittedName>
        <fullName evidence="8">Nitroreductase family protein</fullName>
    </submittedName>
</protein>
<evidence type="ECO:0000256" key="1">
    <source>
        <dbReference type="ARBA" id="ARBA00004123"/>
    </source>
</evidence>
<dbReference type="PANTHER" id="PTHR43035">
    <property type="entry name" value="FATTY ACID REPRESSION MUTANT PROTEIN 2-RELATED"/>
    <property type="match status" value="1"/>
</dbReference>
<dbReference type="GO" id="GO:0016491">
    <property type="term" value="F:oxidoreductase activity"/>
    <property type="evidence" value="ECO:0007669"/>
    <property type="project" value="UniProtKB-KW"/>
</dbReference>
<keyword evidence="5" id="KW-0560">Oxidoreductase</keyword>
<dbReference type="GO" id="GO:0034599">
    <property type="term" value="P:cellular response to oxidative stress"/>
    <property type="evidence" value="ECO:0007669"/>
    <property type="project" value="InterPro"/>
</dbReference>
<evidence type="ECO:0000256" key="5">
    <source>
        <dbReference type="ARBA" id="ARBA00023002"/>
    </source>
</evidence>
<evidence type="ECO:0000313" key="9">
    <source>
        <dbReference type="Proteomes" id="UP000076874"/>
    </source>
</evidence>